<comment type="caution">
    <text evidence="7">The sequence shown here is derived from an EMBL/GenBank/DDBJ whole genome shotgun (WGS) entry which is preliminary data.</text>
</comment>
<reference evidence="8" key="1">
    <citation type="journal article" date="2019" name="Int. J. Syst. Evol. Microbiol.">
        <title>The Global Catalogue of Microorganisms (GCM) 10K type strain sequencing project: providing services to taxonomists for standard genome sequencing and annotation.</title>
        <authorList>
            <consortium name="The Broad Institute Genomics Platform"/>
            <consortium name="The Broad Institute Genome Sequencing Center for Infectious Disease"/>
            <person name="Wu L."/>
            <person name="Ma J."/>
        </authorList>
    </citation>
    <scope>NUCLEOTIDE SEQUENCE [LARGE SCALE GENOMIC DNA]</scope>
    <source>
        <strain evidence="8">CCUG 39402</strain>
    </source>
</reference>
<evidence type="ECO:0000256" key="2">
    <source>
        <dbReference type="ARBA" id="ARBA00022763"/>
    </source>
</evidence>
<dbReference type="PANTHER" id="PTHR11076:SF34">
    <property type="entry name" value="PROTEIN UMUC"/>
    <property type="match status" value="1"/>
</dbReference>
<gene>
    <name evidence="7" type="ORF">ACFQND_07585</name>
</gene>
<dbReference type="InterPro" id="IPR050116">
    <property type="entry name" value="DNA_polymerase-Y"/>
</dbReference>
<sequence>MFCLLDCNNYYVSAERAFRPILKTRPVVVLSNNDGCAISRSNEAKALGIRMGAPWFECRQLAEEHGVVALSANFTLYGELSSRIMSIAAGMGPSQEIYSIDECFIDMEGVRGDLTKRGKDIRERILQWTGIPCGVGLGKTKTLAKFANMVAKSADRKPGSYPPELARVCNLGALPAADLDAVMEATKVEEVWGIGRRIAQQLNDEGVTNVLQLVQIDPATIRRRWSVVLERTVRELQGQACIAMEEQPPPKKEIAFTRSFGQPVQTLDELTQAVTEFASGAAVKLRLQDSKAAQICVFIHTSPFRQGKQYSNSATVPLRRPTSDTRELVKAALCGLKAIFKPGFDFIKAGVMLLDLQDSSFEQQELDLGEEPEERGVLMDTLDKLNDRFGRGTVLLASAGLEGKKRSWAMRQQLLTPQYTTNWDDLPIART</sequence>
<comment type="similarity">
    <text evidence="1">Belongs to the DNA polymerase type-Y family.</text>
</comment>
<dbReference type="SUPFAM" id="SSF56672">
    <property type="entry name" value="DNA/RNA polymerases"/>
    <property type="match status" value="1"/>
</dbReference>
<evidence type="ECO:0000256" key="4">
    <source>
        <dbReference type="ARBA" id="ARBA00023204"/>
    </source>
</evidence>
<dbReference type="InterPro" id="IPR017961">
    <property type="entry name" value="DNA_pol_Y-fam_little_finger"/>
</dbReference>
<dbReference type="InterPro" id="IPR025188">
    <property type="entry name" value="DUF4113"/>
</dbReference>
<evidence type="ECO:0000256" key="3">
    <source>
        <dbReference type="ARBA" id="ARBA00023199"/>
    </source>
</evidence>
<proteinExistence type="inferred from homology"/>
<dbReference type="InterPro" id="IPR043128">
    <property type="entry name" value="Rev_trsase/Diguanyl_cyclase"/>
</dbReference>
<keyword evidence="3" id="KW-0741">SOS mutagenesis</keyword>
<evidence type="ECO:0000259" key="6">
    <source>
        <dbReference type="PROSITE" id="PS50173"/>
    </source>
</evidence>
<name>A0ABW1TX82_9BURK</name>
<dbReference type="EMBL" id="JBHSRS010000016">
    <property type="protein sequence ID" value="MFC6281091.1"/>
    <property type="molecule type" value="Genomic_DNA"/>
</dbReference>
<evidence type="ECO:0000313" key="7">
    <source>
        <dbReference type="EMBL" id="MFC6281091.1"/>
    </source>
</evidence>
<dbReference type="Proteomes" id="UP001596270">
    <property type="component" value="Unassembled WGS sequence"/>
</dbReference>
<keyword evidence="5" id="KW-0742">SOS response</keyword>
<feature type="domain" description="UmuC" evidence="6">
    <location>
        <begin position="2"/>
        <end position="195"/>
    </location>
</feature>
<keyword evidence="2" id="KW-0227">DNA damage</keyword>
<dbReference type="Gene3D" id="3.30.70.270">
    <property type="match status" value="1"/>
</dbReference>
<dbReference type="InterPro" id="IPR001126">
    <property type="entry name" value="UmuC"/>
</dbReference>
<dbReference type="InterPro" id="IPR043502">
    <property type="entry name" value="DNA/RNA_pol_sf"/>
</dbReference>
<dbReference type="Gene3D" id="3.40.1170.60">
    <property type="match status" value="1"/>
</dbReference>
<evidence type="ECO:0000313" key="8">
    <source>
        <dbReference type="Proteomes" id="UP001596270"/>
    </source>
</evidence>
<dbReference type="Pfam" id="PF11799">
    <property type="entry name" value="IMS_C"/>
    <property type="match status" value="1"/>
</dbReference>
<protein>
    <submittedName>
        <fullName evidence="7">Y-family DNA polymerase</fullName>
    </submittedName>
</protein>
<organism evidence="7 8">
    <name type="scientific">Polaromonas aquatica</name>
    <dbReference type="NCBI Taxonomy" id="332657"/>
    <lineage>
        <taxon>Bacteria</taxon>
        <taxon>Pseudomonadati</taxon>
        <taxon>Pseudomonadota</taxon>
        <taxon>Betaproteobacteria</taxon>
        <taxon>Burkholderiales</taxon>
        <taxon>Comamonadaceae</taxon>
        <taxon>Polaromonas</taxon>
    </lineage>
</organism>
<evidence type="ECO:0000256" key="5">
    <source>
        <dbReference type="ARBA" id="ARBA00023236"/>
    </source>
</evidence>
<dbReference type="RefSeq" id="WP_371437475.1">
    <property type="nucleotide sequence ID" value="NZ_JBHSRS010000016.1"/>
</dbReference>
<keyword evidence="8" id="KW-1185">Reference proteome</keyword>
<keyword evidence="4" id="KW-0234">DNA repair</keyword>
<dbReference type="Pfam" id="PF13438">
    <property type="entry name" value="DUF4113"/>
    <property type="match status" value="1"/>
</dbReference>
<dbReference type="Pfam" id="PF00817">
    <property type="entry name" value="IMS"/>
    <property type="match status" value="1"/>
</dbReference>
<dbReference type="Gene3D" id="1.10.150.20">
    <property type="entry name" value="5' to 3' exonuclease, C-terminal subdomain"/>
    <property type="match status" value="1"/>
</dbReference>
<dbReference type="CDD" id="cd01700">
    <property type="entry name" value="PolY_Pol_V_umuC"/>
    <property type="match status" value="1"/>
</dbReference>
<dbReference type="PANTHER" id="PTHR11076">
    <property type="entry name" value="DNA REPAIR POLYMERASE UMUC / TRANSFERASE FAMILY MEMBER"/>
    <property type="match status" value="1"/>
</dbReference>
<dbReference type="PROSITE" id="PS50173">
    <property type="entry name" value="UMUC"/>
    <property type="match status" value="1"/>
</dbReference>
<evidence type="ECO:0000256" key="1">
    <source>
        <dbReference type="ARBA" id="ARBA00010945"/>
    </source>
</evidence>
<accession>A0ABW1TX82</accession>